<protein>
    <submittedName>
        <fullName evidence="1">Uncharacterized protein</fullName>
    </submittedName>
</protein>
<gene>
    <name evidence="1" type="ORF">LPBF_12445</name>
</gene>
<evidence type="ECO:0000313" key="1">
    <source>
        <dbReference type="EMBL" id="OCB69888.1"/>
    </source>
</evidence>
<dbReference type="RefSeq" id="WP_066337116.1">
    <property type="nucleotide sequence ID" value="NZ_CP017688.1"/>
</dbReference>
<evidence type="ECO:0000313" key="2">
    <source>
        <dbReference type="Proteomes" id="UP000093510"/>
    </source>
</evidence>
<keyword evidence="2" id="KW-1185">Reference proteome</keyword>
<sequence>MQSNIDGDFLIKIPIEDFKDSVVLIFSYIVMETKEVEVYKTKSDLKIEMILSDALLGSIIILKTKKKNIFTRVGNLFQ</sequence>
<accession>A0A1B9DJM2</accession>
<comment type="caution">
    <text evidence="1">The sequence shown here is derived from an EMBL/GenBank/DDBJ whole genome shotgun (WGS) entry which is preliminary data.</text>
</comment>
<dbReference type="OrthoDB" id="1413766at2"/>
<dbReference type="EMBL" id="LVEP01000065">
    <property type="protein sequence ID" value="OCB69888.1"/>
    <property type="molecule type" value="Genomic_DNA"/>
</dbReference>
<dbReference type="Proteomes" id="UP000093510">
    <property type="component" value="Unassembled WGS sequence"/>
</dbReference>
<proteinExistence type="predicted"/>
<dbReference type="AlphaFoldDB" id="A0A1B9DJM2"/>
<organism evidence="1 2">
    <name type="scientific">Flavobacterium crassostreae</name>
    <dbReference type="NCBI Taxonomy" id="1763534"/>
    <lineage>
        <taxon>Bacteria</taxon>
        <taxon>Pseudomonadati</taxon>
        <taxon>Bacteroidota</taxon>
        <taxon>Flavobacteriia</taxon>
        <taxon>Flavobacteriales</taxon>
        <taxon>Flavobacteriaceae</taxon>
        <taxon>Flavobacterium</taxon>
    </lineage>
</organism>
<name>A0A1B9DJM2_9FLAO</name>
<reference evidence="1 2" key="1">
    <citation type="submission" date="2016-03" db="EMBL/GenBank/DDBJ databases">
        <authorList>
            <person name="Ploux O."/>
        </authorList>
    </citation>
    <scope>NUCLEOTIDE SEQUENCE [LARGE SCALE GENOMIC DNA]</scope>
    <source>
        <strain evidence="1 2">LPB0076</strain>
    </source>
</reference>